<dbReference type="Gene3D" id="1.10.8.1310">
    <property type="match status" value="1"/>
</dbReference>
<evidence type="ECO:0000256" key="3">
    <source>
        <dbReference type="SAM" id="Phobius"/>
    </source>
</evidence>
<keyword evidence="3" id="KW-0472">Membrane</keyword>
<evidence type="ECO:0000256" key="1">
    <source>
        <dbReference type="ARBA" id="ARBA00022468"/>
    </source>
</evidence>
<dbReference type="PANTHER" id="PTHR20913">
    <property type="entry name" value="TBC1 DOMAIN FAMILY MEMBER 20/GTPASE"/>
    <property type="match status" value="1"/>
</dbReference>
<accession>A0A5C3M281</accession>
<sequence>MSTDELPEERKPELHSRVSPPLATIQHIQDKPESKPHFNEEKLNWEELRKRSIQPGGFGSERVDIWPRLLNASAAPVALSSNHDVGDETKHLSPETNDDHTEEKPHPDERQIRLDTDRSFVLYPVGLDSDVQREKLQGGLHELLVSLIRKRPKLSYFQGYHDIITVLFLTLPPELRLSCAEKFSLHRVRDSMGSSLEPVLGLLRITKNLIRVVDPDYADILERTTPLPFHALSNILTLFSHDMPTLPLIQHVFDFQLCRPPIVTVYLAAAIILSRKQEVIRLEEEGEEGMIHSLLSSLPDIVDMNEGDIVKQHVVEDVIKRVDVKIETVENTLDDQKAVGKIEIHEEVIQEKVKQNDESPEVKAEEEAKLEKTKSSPEIPSPRSPSSDSLPPWSISHKPRTPSPDPIPPKPPIPLSVLLAKADELFATYPPTHPDLALSKIMGPQSVVYTWSESNGQLPLDDDAEAMVSHPELVVYPFVEGDEEVESDSGKDEDSSYYESEKKNKGKEKRKRRKLRKPFPAMSLRRSRIEKRTMLAGAVLVLGVAMAVYGVKTRSVNPRDREQWRMFSGWVGGALVGAGSKLVHGLTGTGKG</sequence>
<feature type="compositionally biased region" description="Basic and acidic residues" evidence="2">
    <location>
        <begin position="488"/>
        <end position="503"/>
    </location>
</feature>
<organism evidence="5 6">
    <name type="scientific">Crucibulum laeve</name>
    <dbReference type="NCBI Taxonomy" id="68775"/>
    <lineage>
        <taxon>Eukaryota</taxon>
        <taxon>Fungi</taxon>
        <taxon>Dikarya</taxon>
        <taxon>Basidiomycota</taxon>
        <taxon>Agaricomycotina</taxon>
        <taxon>Agaricomycetes</taxon>
        <taxon>Agaricomycetidae</taxon>
        <taxon>Agaricales</taxon>
        <taxon>Agaricineae</taxon>
        <taxon>Nidulariaceae</taxon>
        <taxon>Crucibulum</taxon>
    </lineage>
</organism>
<dbReference type="Gene3D" id="1.10.472.80">
    <property type="entry name" value="Ypt/Rab-GAP domain of gyp1p, domain 3"/>
    <property type="match status" value="1"/>
</dbReference>
<feature type="domain" description="Rab-GAP TBC" evidence="4">
    <location>
        <begin position="56"/>
        <end position="260"/>
    </location>
</feature>
<keyword evidence="6" id="KW-1185">Reference proteome</keyword>
<name>A0A5C3M281_9AGAR</name>
<dbReference type="InterPro" id="IPR000195">
    <property type="entry name" value="Rab-GAP-TBC_dom"/>
</dbReference>
<dbReference type="InterPro" id="IPR035969">
    <property type="entry name" value="Rab-GAP_TBC_sf"/>
</dbReference>
<dbReference type="STRING" id="68775.A0A5C3M281"/>
<feature type="compositionally biased region" description="Low complexity" evidence="2">
    <location>
        <begin position="384"/>
        <end position="396"/>
    </location>
</feature>
<dbReference type="Pfam" id="PF00566">
    <property type="entry name" value="RabGAP-TBC"/>
    <property type="match status" value="1"/>
</dbReference>
<gene>
    <name evidence="5" type="ORF">BDQ12DRAFT_126877</name>
</gene>
<proteinExistence type="predicted"/>
<protein>
    <submittedName>
        <fullName evidence="5">Rab-GTPase-TBC domain-containing protein</fullName>
    </submittedName>
</protein>
<evidence type="ECO:0000313" key="6">
    <source>
        <dbReference type="Proteomes" id="UP000308652"/>
    </source>
</evidence>
<dbReference type="GO" id="GO:0005789">
    <property type="term" value="C:endoplasmic reticulum membrane"/>
    <property type="evidence" value="ECO:0007669"/>
    <property type="project" value="TreeGrafter"/>
</dbReference>
<dbReference type="OrthoDB" id="206700at2759"/>
<dbReference type="EMBL" id="ML213604">
    <property type="protein sequence ID" value="TFK38258.1"/>
    <property type="molecule type" value="Genomic_DNA"/>
</dbReference>
<reference evidence="5 6" key="1">
    <citation type="journal article" date="2019" name="Nat. Ecol. Evol.">
        <title>Megaphylogeny resolves global patterns of mushroom evolution.</title>
        <authorList>
            <person name="Varga T."/>
            <person name="Krizsan K."/>
            <person name="Foldi C."/>
            <person name="Dima B."/>
            <person name="Sanchez-Garcia M."/>
            <person name="Sanchez-Ramirez S."/>
            <person name="Szollosi G.J."/>
            <person name="Szarkandi J.G."/>
            <person name="Papp V."/>
            <person name="Albert L."/>
            <person name="Andreopoulos W."/>
            <person name="Angelini C."/>
            <person name="Antonin V."/>
            <person name="Barry K.W."/>
            <person name="Bougher N.L."/>
            <person name="Buchanan P."/>
            <person name="Buyck B."/>
            <person name="Bense V."/>
            <person name="Catcheside P."/>
            <person name="Chovatia M."/>
            <person name="Cooper J."/>
            <person name="Damon W."/>
            <person name="Desjardin D."/>
            <person name="Finy P."/>
            <person name="Geml J."/>
            <person name="Haridas S."/>
            <person name="Hughes K."/>
            <person name="Justo A."/>
            <person name="Karasinski D."/>
            <person name="Kautmanova I."/>
            <person name="Kiss B."/>
            <person name="Kocsube S."/>
            <person name="Kotiranta H."/>
            <person name="LaButti K.M."/>
            <person name="Lechner B.E."/>
            <person name="Liimatainen K."/>
            <person name="Lipzen A."/>
            <person name="Lukacs Z."/>
            <person name="Mihaltcheva S."/>
            <person name="Morgado L.N."/>
            <person name="Niskanen T."/>
            <person name="Noordeloos M.E."/>
            <person name="Ohm R.A."/>
            <person name="Ortiz-Santana B."/>
            <person name="Ovrebo C."/>
            <person name="Racz N."/>
            <person name="Riley R."/>
            <person name="Savchenko A."/>
            <person name="Shiryaev A."/>
            <person name="Soop K."/>
            <person name="Spirin V."/>
            <person name="Szebenyi C."/>
            <person name="Tomsovsky M."/>
            <person name="Tulloss R.E."/>
            <person name="Uehling J."/>
            <person name="Grigoriev I.V."/>
            <person name="Vagvolgyi C."/>
            <person name="Papp T."/>
            <person name="Martin F.M."/>
            <person name="Miettinen O."/>
            <person name="Hibbett D.S."/>
            <person name="Nagy L.G."/>
        </authorList>
    </citation>
    <scope>NUCLEOTIDE SEQUENCE [LARGE SCALE GENOMIC DNA]</scope>
    <source>
        <strain evidence="5 6">CBS 166.37</strain>
    </source>
</reference>
<dbReference type="SUPFAM" id="SSF47923">
    <property type="entry name" value="Ypt/Rab-GAP domain of gyp1p"/>
    <property type="match status" value="1"/>
</dbReference>
<evidence type="ECO:0000256" key="2">
    <source>
        <dbReference type="SAM" id="MobiDB-lite"/>
    </source>
</evidence>
<feature type="compositionally biased region" description="Pro residues" evidence="2">
    <location>
        <begin position="401"/>
        <end position="412"/>
    </location>
</feature>
<dbReference type="PROSITE" id="PS50086">
    <property type="entry name" value="TBC_RABGAP"/>
    <property type="match status" value="1"/>
</dbReference>
<feature type="compositionally biased region" description="Basic and acidic residues" evidence="2">
    <location>
        <begin position="84"/>
        <end position="111"/>
    </location>
</feature>
<keyword evidence="3" id="KW-0812">Transmembrane</keyword>
<dbReference type="Proteomes" id="UP000308652">
    <property type="component" value="Unassembled WGS sequence"/>
</dbReference>
<dbReference type="PANTHER" id="PTHR20913:SF7">
    <property type="entry name" value="RE60063P"/>
    <property type="match status" value="1"/>
</dbReference>
<dbReference type="InterPro" id="IPR045913">
    <property type="entry name" value="TBC20/Gyp8-like"/>
</dbReference>
<feature type="transmembrane region" description="Helical" evidence="3">
    <location>
        <begin position="533"/>
        <end position="551"/>
    </location>
</feature>
<dbReference type="SMART" id="SM00164">
    <property type="entry name" value="TBC"/>
    <property type="match status" value="1"/>
</dbReference>
<evidence type="ECO:0000313" key="5">
    <source>
        <dbReference type="EMBL" id="TFK38258.1"/>
    </source>
</evidence>
<feature type="region of interest" description="Disordered" evidence="2">
    <location>
        <begin position="80"/>
        <end position="111"/>
    </location>
</feature>
<dbReference type="AlphaFoldDB" id="A0A5C3M281"/>
<feature type="compositionally biased region" description="Basic and acidic residues" evidence="2">
    <location>
        <begin position="351"/>
        <end position="375"/>
    </location>
</feature>
<keyword evidence="3" id="KW-1133">Transmembrane helix</keyword>
<feature type="compositionally biased region" description="Basic and acidic residues" evidence="2">
    <location>
        <begin position="28"/>
        <end position="41"/>
    </location>
</feature>
<feature type="region of interest" description="Disordered" evidence="2">
    <location>
        <begin position="479"/>
        <end position="517"/>
    </location>
</feature>
<feature type="region of interest" description="Disordered" evidence="2">
    <location>
        <begin position="1"/>
        <end position="41"/>
    </location>
</feature>
<dbReference type="GO" id="GO:0005096">
    <property type="term" value="F:GTPase activator activity"/>
    <property type="evidence" value="ECO:0007669"/>
    <property type="project" value="UniProtKB-KW"/>
</dbReference>
<keyword evidence="1" id="KW-0343">GTPase activation</keyword>
<feature type="region of interest" description="Disordered" evidence="2">
    <location>
        <begin position="351"/>
        <end position="412"/>
    </location>
</feature>
<feature type="compositionally biased region" description="Basic residues" evidence="2">
    <location>
        <begin position="504"/>
        <end position="517"/>
    </location>
</feature>
<dbReference type="GO" id="GO:0006888">
    <property type="term" value="P:endoplasmic reticulum to Golgi vesicle-mediated transport"/>
    <property type="evidence" value="ECO:0007669"/>
    <property type="project" value="TreeGrafter"/>
</dbReference>
<evidence type="ECO:0000259" key="4">
    <source>
        <dbReference type="PROSITE" id="PS50086"/>
    </source>
</evidence>